<proteinExistence type="inferred from homology"/>
<dbReference type="Pfam" id="PF05705">
    <property type="entry name" value="DUF829"/>
    <property type="match status" value="1"/>
</dbReference>
<evidence type="ECO:0000256" key="5">
    <source>
        <dbReference type="ARBA" id="ARBA00023242"/>
    </source>
</evidence>
<gene>
    <name evidence="7" type="ORF">CYY_003317</name>
</gene>
<dbReference type="PANTHER" id="PTHR12265:SF30">
    <property type="entry name" value="TRANSMEMBRANE PROTEIN 53"/>
    <property type="match status" value="1"/>
</dbReference>
<name>A0A8J4PUZ0_9MYCE</name>
<evidence type="ECO:0000256" key="1">
    <source>
        <dbReference type="ARBA" id="ARBA00007387"/>
    </source>
</evidence>
<comment type="subcellular location">
    <subcellularLocation>
        <location evidence="6">Nucleus outer membrane</location>
        <topology evidence="6">Single-pass membrane protein</topology>
    </subcellularLocation>
</comment>
<comment type="similarity">
    <text evidence="1">Belongs to the TMEM53 family.</text>
</comment>
<dbReference type="InterPro" id="IPR029058">
    <property type="entry name" value="AB_hydrolase_fold"/>
</dbReference>
<sequence length="257" mass="29855">MKYPNLEKTKCFYSTPNDQNEIDHSKSLVILYGWMGAPRPILAKYINTWLSKGCNAFSAQTPFDPTLIVVKKKGIRLGYQIGEYIKRHPECKTILLHQFSNGGTCTFSFSIEIIHKFYPQVIPLIKGIFLDCGPSSTFKSMKHAFHSAIVNHGPKRIRPLILLKYVFSKRWNQTDRLFWLSEMKCNFIVVSNKEDDIIDYREVCQFAERIRTTKANNQVIDNSIVIEKVFEKGGHVKNLQFYKDEYESLLDKLIEIC</sequence>
<keyword evidence="3" id="KW-1133">Transmembrane helix</keyword>
<keyword evidence="5" id="KW-0539">Nucleus</keyword>
<evidence type="ECO:0000313" key="8">
    <source>
        <dbReference type="Proteomes" id="UP000695562"/>
    </source>
</evidence>
<organism evidence="7 8">
    <name type="scientific">Polysphondylium violaceum</name>
    <dbReference type="NCBI Taxonomy" id="133409"/>
    <lineage>
        <taxon>Eukaryota</taxon>
        <taxon>Amoebozoa</taxon>
        <taxon>Evosea</taxon>
        <taxon>Eumycetozoa</taxon>
        <taxon>Dictyostelia</taxon>
        <taxon>Dictyosteliales</taxon>
        <taxon>Dictyosteliaceae</taxon>
        <taxon>Polysphondylium</taxon>
    </lineage>
</organism>
<dbReference type="InterPro" id="IPR008547">
    <property type="entry name" value="DUF829_TMEM53"/>
</dbReference>
<keyword evidence="2" id="KW-0812">Transmembrane</keyword>
<comment type="caution">
    <text evidence="7">The sequence shown here is derived from an EMBL/GenBank/DDBJ whole genome shotgun (WGS) entry which is preliminary data.</text>
</comment>
<evidence type="ECO:0000313" key="7">
    <source>
        <dbReference type="EMBL" id="KAF2075393.1"/>
    </source>
</evidence>
<evidence type="ECO:0000256" key="3">
    <source>
        <dbReference type="ARBA" id="ARBA00022989"/>
    </source>
</evidence>
<evidence type="ECO:0000256" key="4">
    <source>
        <dbReference type="ARBA" id="ARBA00023136"/>
    </source>
</evidence>
<dbReference type="SUPFAM" id="SSF53474">
    <property type="entry name" value="alpha/beta-Hydrolases"/>
    <property type="match status" value="1"/>
</dbReference>
<dbReference type="Proteomes" id="UP000695562">
    <property type="component" value="Unassembled WGS sequence"/>
</dbReference>
<dbReference type="OrthoDB" id="77878at2759"/>
<evidence type="ECO:0000256" key="2">
    <source>
        <dbReference type="ARBA" id="ARBA00022692"/>
    </source>
</evidence>
<dbReference type="AlphaFoldDB" id="A0A8J4PUZ0"/>
<reference evidence="7" key="1">
    <citation type="submission" date="2020-01" db="EMBL/GenBank/DDBJ databases">
        <title>Development of genomics and gene disruption for Polysphondylium violaceum indicates a role for the polyketide synthase stlB in stalk morphogenesis.</title>
        <authorList>
            <person name="Narita B."/>
            <person name="Kawabe Y."/>
            <person name="Kin K."/>
            <person name="Saito T."/>
            <person name="Gibbs R."/>
            <person name="Kuspa A."/>
            <person name="Muzny D."/>
            <person name="Queller D."/>
            <person name="Richards S."/>
            <person name="Strassman J."/>
            <person name="Sucgang R."/>
            <person name="Worley K."/>
            <person name="Schaap P."/>
        </authorList>
    </citation>
    <scope>NUCLEOTIDE SEQUENCE</scope>
    <source>
        <strain evidence="7">QSvi11</strain>
    </source>
</reference>
<keyword evidence="8" id="KW-1185">Reference proteome</keyword>
<dbReference type="PANTHER" id="PTHR12265">
    <property type="entry name" value="TRANSMEMBRANE PROTEIN 53"/>
    <property type="match status" value="1"/>
</dbReference>
<protein>
    <recommendedName>
        <fullName evidence="9">Transmembrane protein</fullName>
    </recommendedName>
</protein>
<accession>A0A8J4PUZ0</accession>
<evidence type="ECO:0000256" key="6">
    <source>
        <dbReference type="ARBA" id="ARBA00034303"/>
    </source>
</evidence>
<evidence type="ECO:0008006" key="9">
    <source>
        <dbReference type="Google" id="ProtNLM"/>
    </source>
</evidence>
<keyword evidence="4" id="KW-0472">Membrane</keyword>
<dbReference type="GO" id="GO:0005640">
    <property type="term" value="C:nuclear outer membrane"/>
    <property type="evidence" value="ECO:0007669"/>
    <property type="project" value="UniProtKB-SubCell"/>
</dbReference>
<dbReference type="EMBL" id="AJWJ01000102">
    <property type="protein sequence ID" value="KAF2075393.1"/>
    <property type="molecule type" value="Genomic_DNA"/>
</dbReference>